<comment type="subcellular location">
    <subcellularLocation>
        <location evidence="1">Nucleus</location>
    </subcellularLocation>
</comment>
<dbReference type="Gene3D" id="3.30.160.60">
    <property type="entry name" value="Classic Zinc Finger"/>
    <property type="match status" value="2"/>
</dbReference>
<dbReference type="GO" id="GO:0000978">
    <property type="term" value="F:RNA polymerase II cis-regulatory region sequence-specific DNA binding"/>
    <property type="evidence" value="ECO:0007669"/>
    <property type="project" value="TreeGrafter"/>
</dbReference>
<evidence type="ECO:0000256" key="1">
    <source>
        <dbReference type="ARBA" id="ARBA00004123"/>
    </source>
</evidence>
<keyword evidence="6" id="KW-0539">Nucleus</keyword>
<evidence type="ECO:0000259" key="8">
    <source>
        <dbReference type="PROSITE" id="PS50157"/>
    </source>
</evidence>
<organism evidence="9 10">
    <name type="scientific">Acipenser oxyrinchus oxyrinchus</name>
    <dbReference type="NCBI Taxonomy" id="40147"/>
    <lineage>
        <taxon>Eukaryota</taxon>
        <taxon>Metazoa</taxon>
        <taxon>Chordata</taxon>
        <taxon>Craniata</taxon>
        <taxon>Vertebrata</taxon>
        <taxon>Euteleostomi</taxon>
        <taxon>Actinopterygii</taxon>
        <taxon>Chondrostei</taxon>
        <taxon>Acipenseriformes</taxon>
        <taxon>Acipenseridae</taxon>
        <taxon>Acipenser</taxon>
    </lineage>
</organism>
<dbReference type="Pfam" id="PF00096">
    <property type="entry name" value="zf-C2H2"/>
    <property type="match status" value="1"/>
</dbReference>
<dbReference type="InterPro" id="IPR013087">
    <property type="entry name" value="Znf_C2H2_type"/>
</dbReference>
<dbReference type="GO" id="GO:0009913">
    <property type="term" value="P:epidermal cell differentiation"/>
    <property type="evidence" value="ECO:0007669"/>
    <property type="project" value="TreeGrafter"/>
</dbReference>
<feature type="domain" description="C2H2-type" evidence="8">
    <location>
        <begin position="164"/>
        <end position="192"/>
    </location>
</feature>
<dbReference type="SMART" id="SM00355">
    <property type="entry name" value="ZnF_C2H2"/>
    <property type="match status" value="4"/>
</dbReference>
<dbReference type="Proteomes" id="UP001230051">
    <property type="component" value="Unassembled WGS sequence"/>
</dbReference>
<feature type="domain" description="C2H2-type" evidence="8">
    <location>
        <begin position="108"/>
        <end position="135"/>
    </location>
</feature>
<dbReference type="PANTHER" id="PTHR10032">
    <property type="entry name" value="ZINC FINGER PROTEIN WITH KRAB AND SCAN DOMAINS"/>
    <property type="match status" value="1"/>
</dbReference>
<evidence type="ECO:0000256" key="3">
    <source>
        <dbReference type="ARBA" id="ARBA00022737"/>
    </source>
</evidence>
<comment type="caution">
    <text evidence="9">The sequence shown here is derived from an EMBL/GenBank/DDBJ whole genome shotgun (WGS) entry which is preliminary data.</text>
</comment>
<evidence type="ECO:0000256" key="2">
    <source>
        <dbReference type="ARBA" id="ARBA00022723"/>
    </source>
</evidence>
<sequence length="262" mass="30192">MPRAFLVKRNNSFPTLKNWDELRDEERADTYIPVTSCLVQCFTEEDNKSVLEVTAVETTANQDKPVPCHTETVLKNTDEPLLGYEIKHTTTRTKIKFTTGSCSAEEPFTCTVCSKAFHSQRMLNRHHKCHRLVKSHLCTFCGKGFNDTFDLKRHIRIHTGIRPYKCEICIKAFTQRCSLESHLRKIHGVEQSFTHKQRRDKLYVCEDCGYTGESHEALYLHLKDKHPANALLQKTSKKLSVALQSKLKQVLQSNSEISNHED</sequence>
<dbReference type="PROSITE" id="PS00028">
    <property type="entry name" value="ZINC_FINGER_C2H2_1"/>
    <property type="match status" value="3"/>
</dbReference>
<dbReference type="PROSITE" id="PS50157">
    <property type="entry name" value="ZINC_FINGER_C2H2_2"/>
    <property type="match status" value="3"/>
</dbReference>
<dbReference type="GO" id="GO:0000981">
    <property type="term" value="F:DNA-binding transcription factor activity, RNA polymerase II-specific"/>
    <property type="evidence" value="ECO:0007669"/>
    <property type="project" value="TreeGrafter"/>
</dbReference>
<keyword evidence="10" id="KW-1185">Reference proteome</keyword>
<proteinExistence type="predicted"/>
<dbReference type="FunFam" id="3.30.160.60:FF:000452">
    <property type="entry name" value="Transcription factor Ovo-like 2"/>
    <property type="match status" value="1"/>
</dbReference>
<evidence type="ECO:0000256" key="5">
    <source>
        <dbReference type="ARBA" id="ARBA00022833"/>
    </source>
</evidence>
<protein>
    <submittedName>
        <fullName evidence="9">Transcription factor Ovo-like 2</fullName>
    </submittedName>
</protein>
<dbReference type="EMBL" id="JAGXEW010000006">
    <property type="protein sequence ID" value="KAK1170956.1"/>
    <property type="molecule type" value="Genomic_DNA"/>
</dbReference>
<keyword evidence="5" id="KW-0862">Zinc</keyword>
<dbReference type="PANTHER" id="PTHR10032:SF193">
    <property type="entry name" value="TRANSCRIPTION FACTOR OVO-LIKE 2"/>
    <property type="match status" value="1"/>
</dbReference>
<evidence type="ECO:0000313" key="10">
    <source>
        <dbReference type="Proteomes" id="UP001230051"/>
    </source>
</evidence>
<keyword evidence="4 7" id="KW-0863">Zinc-finger</keyword>
<keyword evidence="3" id="KW-0677">Repeat</keyword>
<evidence type="ECO:0000256" key="4">
    <source>
        <dbReference type="ARBA" id="ARBA00022771"/>
    </source>
</evidence>
<evidence type="ECO:0000256" key="6">
    <source>
        <dbReference type="ARBA" id="ARBA00023242"/>
    </source>
</evidence>
<dbReference type="SUPFAM" id="SSF57667">
    <property type="entry name" value="beta-beta-alpha zinc fingers"/>
    <property type="match status" value="2"/>
</dbReference>
<name>A0AAD8GAS5_ACIOX</name>
<dbReference type="AlphaFoldDB" id="A0AAD8GAS5"/>
<accession>A0AAD8GAS5</accession>
<dbReference type="InterPro" id="IPR027756">
    <property type="entry name" value="Ovo-like"/>
</dbReference>
<gene>
    <name evidence="9" type="primary">Ovol2</name>
    <name evidence="9" type="ORF">AOXY_G7919</name>
</gene>
<dbReference type="GO" id="GO:0003006">
    <property type="term" value="P:developmental process involved in reproduction"/>
    <property type="evidence" value="ECO:0007669"/>
    <property type="project" value="UniProtKB-ARBA"/>
</dbReference>
<evidence type="ECO:0000256" key="7">
    <source>
        <dbReference type="PROSITE-ProRule" id="PRU00042"/>
    </source>
</evidence>
<dbReference type="Pfam" id="PF13894">
    <property type="entry name" value="zf-C2H2_4"/>
    <property type="match status" value="1"/>
</dbReference>
<dbReference type="InterPro" id="IPR036236">
    <property type="entry name" value="Znf_C2H2_sf"/>
</dbReference>
<dbReference type="FunFam" id="3.30.160.60:FF:000246">
    <property type="entry name" value="Transcription factor Ovo-like 2"/>
    <property type="match status" value="1"/>
</dbReference>
<keyword evidence="2" id="KW-0479">Metal-binding</keyword>
<dbReference type="GO" id="GO:0048731">
    <property type="term" value="P:system development"/>
    <property type="evidence" value="ECO:0007669"/>
    <property type="project" value="UniProtKB-ARBA"/>
</dbReference>
<reference evidence="9" key="1">
    <citation type="submission" date="2022-02" db="EMBL/GenBank/DDBJ databases">
        <title>Atlantic sturgeon de novo genome assembly.</title>
        <authorList>
            <person name="Stock M."/>
            <person name="Klopp C."/>
            <person name="Guiguen Y."/>
            <person name="Cabau C."/>
            <person name="Parinello H."/>
            <person name="Santidrian Yebra-Pimentel E."/>
            <person name="Kuhl H."/>
            <person name="Dirks R.P."/>
            <person name="Guessner J."/>
            <person name="Wuertz S."/>
            <person name="Du K."/>
            <person name="Schartl M."/>
        </authorList>
    </citation>
    <scope>NUCLEOTIDE SEQUENCE</scope>
    <source>
        <strain evidence="9">STURGEONOMICS-FGT-2020</strain>
        <tissue evidence="9">Whole blood</tissue>
    </source>
</reference>
<dbReference type="GO" id="GO:0009887">
    <property type="term" value="P:animal organ morphogenesis"/>
    <property type="evidence" value="ECO:0007669"/>
    <property type="project" value="UniProtKB-ARBA"/>
</dbReference>
<feature type="domain" description="C2H2-type" evidence="8">
    <location>
        <begin position="136"/>
        <end position="163"/>
    </location>
</feature>
<dbReference type="GO" id="GO:0008270">
    <property type="term" value="F:zinc ion binding"/>
    <property type="evidence" value="ECO:0007669"/>
    <property type="project" value="UniProtKB-KW"/>
</dbReference>
<dbReference type="GO" id="GO:0005634">
    <property type="term" value="C:nucleus"/>
    <property type="evidence" value="ECO:0007669"/>
    <property type="project" value="UniProtKB-SubCell"/>
</dbReference>
<evidence type="ECO:0000313" key="9">
    <source>
        <dbReference type="EMBL" id="KAK1170956.1"/>
    </source>
</evidence>